<accession>A0A6G0WT74</accession>
<dbReference type="InterPro" id="IPR006578">
    <property type="entry name" value="MADF-dom"/>
</dbReference>
<gene>
    <name evidence="3" type="ORF">FWK35_00028731</name>
</gene>
<evidence type="ECO:0000313" key="4">
    <source>
        <dbReference type="Proteomes" id="UP000478052"/>
    </source>
</evidence>
<name>A0A6G0WT74_APHCR</name>
<dbReference type="PANTHER" id="PTHR12243">
    <property type="entry name" value="MADF DOMAIN TRANSCRIPTION FACTOR"/>
    <property type="match status" value="1"/>
</dbReference>
<dbReference type="OrthoDB" id="6627638at2759"/>
<comment type="caution">
    <text evidence="3">The sequence shown here is derived from an EMBL/GenBank/DDBJ whole genome shotgun (WGS) entry which is preliminary data.</text>
</comment>
<dbReference type="EMBL" id="VUJU01008444">
    <property type="protein sequence ID" value="KAF0730701.1"/>
    <property type="molecule type" value="Genomic_DNA"/>
</dbReference>
<organism evidence="3 4">
    <name type="scientific">Aphis craccivora</name>
    <name type="common">Cowpea aphid</name>
    <dbReference type="NCBI Taxonomy" id="307492"/>
    <lineage>
        <taxon>Eukaryota</taxon>
        <taxon>Metazoa</taxon>
        <taxon>Ecdysozoa</taxon>
        <taxon>Arthropoda</taxon>
        <taxon>Hexapoda</taxon>
        <taxon>Insecta</taxon>
        <taxon>Pterygota</taxon>
        <taxon>Neoptera</taxon>
        <taxon>Paraneoptera</taxon>
        <taxon>Hemiptera</taxon>
        <taxon>Sternorrhyncha</taxon>
        <taxon>Aphidomorpha</taxon>
        <taxon>Aphidoidea</taxon>
        <taxon>Aphididae</taxon>
        <taxon>Aphidini</taxon>
        <taxon>Aphis</taxon>
        <taxon>Aphis</taxon>
    </lineage>
</organism>
<dbReference type="GO" id="GO:0006357">
    <property type="term" value="P:regulation of transcription by RNA polymerase II"/>
    <property type="evidence" value="ECO:0007669"/>
    <property type="project" value="TreeGrafter"/>
</dbReference>
<dbReference type="AlphaFoldDB" id="A0A6G0WT74"/>
<feature type="compositionally biased region" description="Acidic residues" evidence="1">
    <location>
        <begin position="137"/>
        <end position="146"/>
    </location>
</feature>
<sequence length="169" mass="20041">MILDTDKFIIEIKKQKELWDISSTNYANKIIKQNSWIDVCRIFCEKYDEMPTNEKKEIEFQMNIQLNDVLEINVKEIQRKWKSLRNCFAREQSRRKNIKSGSGQSSWKTYVFYNQLSFLGSGTTNRPTTSNFSPTHDDDDDDDELGTEQYTQDSEDFFESTEESQTRKN</sequence>
<protein>
    <submittedName>
        <fullName evidence="3">Transcription factor Adf-1</fullName>
    </submittedName>
</protein>
<evidence type="ECO:0000256" key="1">
    <source>
        <dbReference type="SAM" id="MobiDB-lite"/>
    </source>
</evidence>
<dbReference type="SMART" id="SM00595">
    <property type="entry name" value="MADF"/>
    <property type="match status" value="1"/>
</dbReference>
<evidence type="ECO:0000313" key="3">
    <source>
        <dbReference type="EMBL" id="KAF0730701.1"/>
    </source>
</evidence>
<dbReference type="PANTHER" id="PTHR12243:SF67">
    <property type="entry name" value="COREPRESSOR OF PANGOLIN, ISOFORM A-RELATED"/>
    <property type="match status" value="1"/>
</dbReference>
<proteinExistence type="predicted"/>
<feature type="compositionally biased region" description="Acidic residues" evidence="1">
    <location>
        <begin position="153"/>
        <end position="162"/>
    </location>
</feature>
<evidence type="ECO:0000259" key="2">
    <source>
        <dbReference type="PROSITE" id="PS51029"/>
    </source>
</evidence>
<dbReference type="GO" id="GO:0005667">
    <property type="term" value="C:transcription regulator complex"/>
    <property type="evidence" value="ECO:0007669"/>
    <property type="project" value="TreeGrafter"/>
</dbReference>
<dbReference type="GO" id="GO:0005634">
    <property type="term" value="C:nucleus"/>
    <property type="evidence" value="ECO:0007669"/>
    <property type="project" value="TreeGrafter"/>
</dbReference>
<dbReference type="PROSITE" id="PS51029">
    <property type="entry name" value="MADF"/>
    <property type="match status" value="1"/>
</dbReference>
<feature type="compositionally biased region" description="Polar residues" evidence="1">
    <location>
        <begin position="123"/>
        <end position="134"/>
    </location>
</feature>
<reference evidence="3 4" key="1">
    <citation type="submission" date="2019-08" db="EMBL/GenBank/DDBJ databases">
        <title>Whole genome of Aphis craccivora.</title>
        <authorList>
            <person name="Voronova N.V."/>
            <person name="Shulinski R.S."/>
            <person name="Bandarenka Y.V."/>
            <person name="Zhorov D.G."/>
            <person name="Warner D."/>
        </authorList>
    </citation>
    <scope>NUCLEOTIDE SEQUENCE [LARGE SCALE GENOMIC DNA]</scope>
    <source>
        <strain evidence="3">180601</strain>
        <tissue evidence="3">Whole Body</tissue>
    </source>
</reference>
<dbReference type="Proteomes" id="UP000478052">
    <property type="component" value="Unassembled WGS sequence"/>
</dbReference>
<feature type="domain" description="MADF" evidence="2">
    <location>
        <begin position="7"/>
        <end position="124"/>
    </location>
</feature>
<feature type="region of interest" description="Disordered" evidence="1">
    <location>
        <begin position="123"/>
        <end position="169"/>
    </location>
</feature>
<keyword evidence="4" id="KW-1185">Reference proteome</keyword>
<dbReference type="InterPro" id="IPR039353">
    <property type="entry name" value="TF_Adf1"/>
</dbReference>
<dbReference type="Pfam" id="PF10545">
    <property type="entry name" value="MADF_DNA_bdg"/>
    <property type="match status" value="1"/>
</dbReference>